<evidence type="ECO:0000313" key="1">
    <source>
        <dbReference type="Proteomes" id="UP000095286"/>
    </source>
</evidence>
<dbReference type="Proteomes" id="UP000095286">
    <property type="component" value="Unplaced"/>
</dbReference>
<accession>A0AC35THC4</accession>
<sequence length="389" mass="44805">MGSQTSKVYKKLIRNKLMKNKKKAEEKVSLMSINEDGDCLSHATMVKHMTSICADRFGELSNMNSYVEMLSNQLKANVDILLADYQTTLFESRKQLTEYVTNIESVSMNINPAIPRTRLPETFLPIQSNIENSRLLHNLITEKVENCDEYLKSCKDLIDVSVKKLALNNGKMGFSLRKNLYCRIKKDLKKGNIGDCIDVICQLLIATDGLLSKHENSLIMDVYVKKIDQLYEFYTKLRKGADNYKVEDSDRTVANELVNALLEDVRIECSELFDILIKIKETSDDFNDVSNCVLSPCKYFLAVSVSALWLEITPRFHDDYQDIQNNFFEALIQYNYALKKSQGIVNKHIFMPETFEDTVKEIARQYPAVANHKRMNKVLKHDLQLKISF</sequence>
<reference evidence="2" key="1">
    <citation type="submission" date="2016-11" db="UniProtKB">
        <authorList>
            <consortium name="WormBaseParasite"/>
        </authorList>
    </citation>
    <scope>IDENTIFICATION</scope>
    <source>
        <strain evidence="2">KR3021</strain>
    </source>
</reference>
<protein>
    <submittedName>
        <fullName evidence="2">BRO1 domain-containing protein</fullName>
    </submittedName>
</protein>
<name>A0AC35THC4_9BILA</name>
<organism evidence="1 2">
    <name type="scientific">Rhabditophanes sp. KR3021</name>
    <dbReference type="NCBI Taxonomy" id="114890"/>
    <lineage>
        <taxon>Eukaryota</taxon>
        <taxon>Metazoa</taxon>
        <taxon>Ecdysozoa</taxon>
        <taxon>Nematoda</taxon>
        <taxon>Chromadorea</taxon>
        <taxon>Rhabditida</taxon>
        <taxon>Tylenchina</taxon>
        <taxon>Panagrolaimomorpha</taxon>
        <taxon>Strongyloidoidea</taxon>
        <taxon>Alloionematidae</taxon>
        <taxon>Rhabditophanes</taxon>
    </lineage>
</organism>
<dbReference type="WBParaSite" id="RSKR_0000049200.1">
    <property type="protein sequence ID" value="RSKR_0000049200.1"/>
    <property type="gene ID" value="RSKR_0000049200"/>
</dbReference>
<evidence type="ECO:0000313" key="2">
    <source>
        <dbReference type="WBParaSite" id="RSKR_0000049200.1"/>
    </source>
</evidence>
<proteinExistence type="predicted"/>